<reference evidence="1" key="1">
    <citation type="journal article" date="2020" name="mSystems">
        <title>Genome- and Community-Level Interaction Insights into Carbon Utilization and Element Cycling Functions of Hydrothermarchaeota in Hydrothermal Sediment.</title>
        <authorList>
            <person name="Zhou Z."/>
            <person name="Liu Y."/>
            <person name="Xu W."/>
            <person name="Pan J."/>
            <person name="Luo Z.H."/>
            <person name="Li M."/>
        </authorList>
    </citation>
    <scope>NUCLEOTIDE SEQUENCE [LARGE SCALE GENOMIC DNA]</scope>
    <source>
        <strain evidence="1">SpSt-456</strain>
    </source>
</reference>
<sequence length="304" mass="34212">MGSYDAAVKVILSHCQQAALEYFLGLEVVESEVMELPQETASLRRSDFPIRVRTPEGRLFIVLLEVQSRWENDLPLRLLEYDARYRLKTGLSVLPAILLLTPSGAVVERFEDAGLRYAFRVISLAAMEARELLRTGNPCLFPFAPLMKGGVELFDEAERALTDSIPAGPDRADLLTGMALLSGLVSKELPQRLLSRRRDVMMESVAYEMIKKEGYDEGLQQGLQQGIQQGMQQGIQQGVQQGLQQGMLADAREMVLEALAERFGPVPPDIEDVITTMESRRQLKELLRFALRVKNIHEFRKLLP</sequence>
<evidence type="ECO:0008006" key="2">
    <source>
        <dbReference type="Google" id="ProtNLM"/>
    </source>
</evidence>
<dbReference type="AlphaFoldDB" id="A0A832EB74"/>
<comment type="caution">
    <text evidence="1">The sequence shown here is derived from an EMBL/GenBank/DDBJ whole genome shotgun (WGS) entry which is preliminary data.</text>
</comment>
<protein>
    <recommendedName>
        <fullName evidence="2">Transposase (putative) YhgA-like domain-containing protein</fullName>
    </recommendedName>
</protein>
<proteinExistence type="predicted"/>
<name>A0A832EB74_9BACT</name>
<gene>
    <name evidence="1" type="ORF">ENS06_11875</name>
</gene>
<organism evidence="1">
    <name type="scientific">Desulfacinum infernum</name>
    <dbReference type="NCBI Taxonomy" id="35837"/>
    <lineage>
        <taxon>Bacteria</taxon>
        <taxon>Pseudomonadati</taxon>
        <taxon>Thermodesulfobacteriota</taxon>
        <taxon>Syntrophobacteria</taxon>
        <taxon>Syntrophobacterales</taxon>
        <taxon>Syntrophobacteraceae</taxon>
        <taxon>Desulfacinum</taxon>
    </lineage>
</organism>
<dbReference type="PANTHER" id="PTHR34613:SF1">
    <property type="entry name" value="SLL6017 PROTEIN"/>
    <property type="match status" value="1"/>
</dbReference>
<evidence type="ECO:0000313" key="1">
    <source>
        <dbReference type="EMBL" id="HFK98002.1"/>
    </source>
</evidence>
<accession>A0A832EB74</accession>
<dbReference type="EMBL" id="DSTK01000036">
    <property type="protein sequence ID" value="HFK98002.1"/>
    <property type="molecule type" value="Genomic_DNA"/>
</dbReference>
<dbReference type="PANTHER" id="PTHR34613">
    <property type="entry name" value="SLL0800 PROTEIN"/>
    <property type="match status" value="1"/>
</dbReference>